<feature type="compositionally biased region" description="Polar residues" evidence="1">
    <location>
        <begin position="26"/>
        <end position="59"/>
    </location>
</feature>
<evidence type="ECO:0000313" key="3">
    <source>
        <dbReference type="Proteomes" id="UP000284706"/>
    </source>
</evidence>
<proteinExistence type="predicted"/>
<feature type="region of interest" description="Disordered" evidence="1">
    <location>
        <begin position="1"/>
        <end position="59"/>
    </location>
</feature>
<keyword evidence="3" id="KW-1185">Reference proteome</keyword>
<organism evidence="2 3">
    <name type="scientific">Gymnopilus dilepis</name>
    <dbReference type="NCBI Taxonomy" id="231916"/>
    <lineage>
        <taxon>Eukaryota</taxon>
        <taxon>Fungi</taxon>
        <taxon>Dikarya</taxon>
        <taxon>Basidiomycota</taxon>
        <taxon>Agaricomycotina</taxon>
        <taxon>Agaricomycetes</taxon>
        <taxon>Agaricomycetidae</taxon>
        <taxon>Agaricales</taxon>
        <taxon>Agaricineae</taxon>
        <taxon>Hymenogastraceae</taxon>
        <taxon>Gymnopilus</taxon>
    </lineage>
</organism>
<name>A0A409WTQ0_9AGAR</name>
<sequence length="148" mass="16034">MHTEQTSDKETPERSPKAPVVATEHGPSTPTASTDSNDSGTATTTAPADANQPPSTTPRKSYFDVLELWQNTCLLEDRITFNKAVELLAVEGKERVLEAKCGTGYKASTWTMFNKKTNQDAIFVHAALWLSGSDLYTGNFVPKGEAAP</sequence>
<dbReference type="AlphaFoldDB" id="A0A409WTQ0"/>
<comment type="caution">
    <text evidence="2">The sequence shown here is derived from an EMBL/GenBank/DDBJ whole genome shotgun (WGS) entry which is preliminary data.</text>
</comment>
<evidence type="ECO:0000256" key="1">
    <source>
        <dbReference type="SAM" id="MobiDB-lite"/>
    </source>
</evidence>
<evidence type="ECO:0000313" key="2">
    <source>
        <dbReference type="EMBL" id="PPQ81905.1"/>
    </source>
</evidence>
<dbReference type="EMBL" id="NHYE01004812">
    <property type="protein sequence ID" value="PPQ81905.1"/>
    <property type="molecule type" value="Genomic_DNA"/>
</dbReference>
<feature type="non-terminal residue" evidence="2">
    <location>
        <position position="148"/>
    </location>
</feature>
<reference evidence="2 3" key="1">
    <citation type="journal article" date="2018" name="Evol. Lett.">
        <title>Horizontal gene cluster transfer increased hallucinogenic mushroom diversity.</title>
        <authorList>
            <person name="Reynolds H.T."/>
            <person name="Vijayakumar V."/>
            <person name="Gluck-Thaler E."/>
            <person name="Korotkin H.B."/>
            <person name="Matheny P.B."/>
            <person name="Slot J.C."/>
        </authorList>
    </citation>
    <scope>NUCLEOTIDE SEQUENCE [LARGE SCALE GENOMIC DNA]</scope>
    <source>
        <strain evidence="2 3">SRW20</strain>
    </source>
</reference>
<dbReference type="InParanoid" id="A0A409WTQ0"/>
<protein>
    <submittedName>
        <fullName evidence="2">Uncharacterized protein</fullName>
    </submittedName>
</protein>
<gene>
    <name evidence="2" type="ORF">CVT26_003945</name>
</gene>
<dbReference type="Proteomes" id="UP000284706">
    <property type="component" value="Unassembled WGS sequence"/>
</dbReference>
<feature type="compositionally biased region" description="Basic and acidic residues" evidence="1">
    <location>
        <begin position="1"/>
        <end position="16"/>
    </location>
</feature>
<accession>A0A409WTQ0</accession>